<reference evidence="9 10" key="1">
    <citation type="journal article" date="2016" name="Mol. Biol. Evol.">
        <title>Comparative Genomics of Early-Diverging Mushroom-Forming Fungi Provides Insights into the Origins of Lignocellulose Decay Capabilities.</title>
        <authorList>
            <person name="Nagy L.G."/>
            <person name="Riley R."/>
            <person name="Tritt A."/>
            <person name="Adam C."/>
            <person name="Daum C."/>
            <person name="Floudas D."/>
            <person name="Sun H."/>
            <person name="Yadav J.S."/>
            <person name="Pangilinan J."/>
            <person name="Larsson K.H."/>
            <person name="Matsuura K."/>
            <person name="Barry K."/>
            <person name="Labutti K."/>
            <person name="Kuo R."/>
            <person name="Ohm R.A."/>
            <person name="Bhattacharya S.S."/>
            <person name="Shirouzu T."/>
            <person name="Yoshinaga Y."/>
            <person name="Martin F.M."/>
            <person name="Grigoriev I.V."/>
            <person name="Hibbett D.S."/>
        </authorList>
    </citation>
    <scope>NUCLEOTIDE SEQUENCE [LARGE SCALE GENOMIC DNA]</scope>
    <source>
        <strain evidence="9 10">HHB12029</strain>
    </source>
</reference>
<dbReference type="AlphaFoldDB" id="A0A165ZZM5"/>
<dbReference type="Pfam" id="PF00069">
    <property type="entry name" value="Pkinase"/>
    <property type="match status" value="2"/>
</dbReference>
<proteinExistence type="inferred from homology"/>
<organism evidence="9 10">
    <name type="scientific">Exidia glandulosa HHB12029</name>
    <dbReference type="NCBI Taxonomy" id="1314781"/>
    <lineage>
        <taxon>Eukaryota</taxon>
        <taxon>Fungi</taxon>
        <taxon>Dikarya</taxon>
        <taxon>Basidiomycota</taxon>
        <taxon>Agaricomycotina</taxon>
        <taxon>Agaricomycetes</taxon>
        <taxon>Auriculariales</taxon>
        <taxon>Exidiaceae</taxon>
        <taxon>Exidia</taxon>
    </lineage>
</organism>
<keyword evidence="1 7" id="KW-0723">Serine/threonine-protein kinase</keyword>
<protein>
    <submittedName>
        <fullName evidence="9">Kinase-like protein</fullName>
    </submittedName>
</protein>
<keyword evidence="10" id="KW-1185">Reference proteome</keyword>
<dbReference type="GO" id="GO:0005524">
    <property type="term" value="F:ATP binding"/>
    <property type="evidence" value="ECO:0007669"/>
    <property type="project" value="UniProtKB-UniRule"/>
</dbReference>
<dbReference type="PROSITE" id="PS50011">
    <property type="entry name" value="PROTEIN_KINASE_DOM"/>
    <property type="match status" value="1"/>
</dbReference>
<evidence type="ECO:0000313" key="9">
    <source>
        <dbReference type="EMBL" id="KZV87169.1"/>
    </source>
</evidence>
<dbReference type="STRING" id="1314781.A0A165ZZM5"/>
<gene>
    <name evidence="9" type="ORF">EXIGLDRAFT_652446</name>
</gene>
<dbReference type="Gene3D" id="3.30.200.20">
    <property type="entry name" value="Phosphorylase Kinase, domain 1"/>
    <property type="match status" value="1"/>
</dbReference>
<dbReference type="InterPro" id="IPR000719">
    <property type="entry name" value="Prot_kinase_dom"/>
</dbReference>
<dbReference type="PANTHER" id="PTHR45646">
    <property type="entry name" value="SERINE/THREONINE-PROTEIN KINASE DOA-RELATED"/>
    <property type="match status" value="1"/>
</dbReference>
<evidence type="ECO:0000259" key="8">
    <source>
        <dbReference type="PROSITE" id="PS50011"/>
    </source>
</evidence>
<dbReference type="SUPFAM" id="SSF56112">
    <property type="entry name" value="Protein kinase-like (PK-like)"/>
    <property type="match status" value="1"/>
</dbReference>
<name>A0A165ZZM5_EXIGL</name>
<keyword evidence="4 9" id="KW-0418">Kinase</keyword>
<keyword evidence="5 6" id="KW-0067">ATP-binding</keyword>
<keyword evidence="2" id="KW-0808">Transferase</keyword>
<dbReference type="InterPro" id="IPR017441">
    <property type="entry name" value="Protein_kinase_ATP_BS"/>
</dbReference>
<evidence type="ECO:0000256" key="1">
    <source>
        <dbReference type="ARBA" id="ARBA00022527"/>
    </source>
</evidence>
<dbReference type="OrthoDB" id="5979581at2759"/>
<dbReference type="GO" id="GO:0005634">
    <property type="term" value="C:nucleus"/>
    <property type="evidence" value="ECO:0007669"/>
    <property type="project" value="TreeGrafter"/>
</dbReference>
<evidence type="ECO:0000256" key="2">
    <source>
        <dbReference type="ARBA" id="ARBA00022679"/>
    </source>
</evidence>
<evidence type="ECO:0000256" key="5">
    <source>
        <dbReference type="ARBA" id="ARBA00022840"/>
    </source>
</evidence>
<dbReference type="PANTHER" id="PTHR45646:SF11">
    <property type="entry name" value="SERINE_THREONINE-PROTEIN KINASE DOA"/>
    <property type="match status" value="1"/>
</dbReference>
<keyword evidence="3 6" id="KW-0547">Nucleotide-binding</keyword>
<dbReference type="PROSITE" id="PS00107">
    <property type="entry name" value="PROTEIN_KINASE_ATP"/>
    <property type="match status" value="1"/>
</dbReference>
<evidence type="ECO:0000256" key="4">
    <source>
        <dbReference type="ARBA" id="ARBA00022777"/>
    </source>
</evidence>
<feature type="domain" description="Protein kinase" evidence="8">
    <location>
        <begin position="48"/>
        <end position="404"/>
    </location>
</feature>
<evidence type="ECO:0000256" key="6">
    <source>
        <dbReference type="PROSITE-ProRule" id="PRU10141"/>
    </source>
</evidence>
<sequence length="409" mass="45301">MSTVLISGPSGNDVSPYTLTFASEALGVPELGWPQLKFGARIGPASRYEIVRKLGWGLTSSTWLARDASTRDFVAVKVLTSEWTKKTRDGEVAEPTVFRTLSNPPSPHCSRLLDEFTEPGIGAPGEHLCLVMPLYGGTVKTLHDAPKEGRRFPLALSKRIVLHILRGLAHAHKKGVIHTDLKPDNIFFTSGITTEGIEEWLARDPSRYHEPEKSVDCEVQAAISQPLPVISREDAMCANFVVADWGSGVPRTEGVGLITADHFRPPEVILGDTWGPPADIWTFGAFTYQLITSCLLFSYKPNKKFGLTEEENMLYQMMCLTGEPFMAAQLQRSPRAPIFFKSDCSLKKEVATAWFPFIYNLRSANPNLNVDTEIPPIAAVLERCLKLDPKDRPTAEELLTDAWFQDADG</sequence>
<evidence type="ECO:0000256" key="3">
    <source>
        <dbReference type="ARBA" id="ARBA00022741"/>
    </source>
</evidence>
<dbReference type="InterPro" id="IPR051175">
    <property type="entry name" value="CLK_kinases"/>
</dbReference>
<dbReference type="EMBL" id="KV426134">
    <property type="protein sequence ID" value="KZV87169.1"/>
    <property type="molecule type" value="Genomic_DNA"/>
</dbReference>
<dbReference type="InterPro" id="IPR008271">
    <property type="entry name" value="Ser/Thr_kinase_AS"/>
</dbReference>
<dbReference type="Gene3D" id="1.10.510.10">
    <property type="entry name" value="Transferase(Phosphotransferase) domain 1"/>
    <property type="match status" value="1"/>
</dbReference>
<dbReference type="InterPro" id="IPR011009">
    <property type="entry name" value="Kinase-like_dom_sf"/>
</dbReference>
<accession>A0A165ZZM5</accession>
<comment type="similarity">
    <text evidence="7">Belongs to the protein kinase superfamily.</text>
</comment>
<dbReference type="GO" id="GO:0004674">
    <property type="term" value="F:protein serine/threonine kinase activity"/>
    <property type="evidence" value="ECO:0007669"/>
    <property type="project" value="UniProtKB-KW"/>
</dbReference>
<dbReference type="SMART" id="SM00220">
    <property type="entry name" value="S_TKc"/>
    <property type="match status" value="1"/>
</dbReference>
<dbReference type="Proteomes" id="UP000077266">
    <property type="component" value="Unassembled WGS sequence"/>
</dbReference>
<feature type="binding site" evidence="6">
    <location>
        <position position="77"/>
    </location>
    <ligand>
        <name>ATP</name>
        <dbReference type="ChEBI" id="CHEBI:30616"/>
    </ligand>
</feature>
<dbReference type="PROSITE" id="PS00108">
    <property type="entry name" value="PROTEIN_KINASE_ST"/>
    <property type="match status" value="1"/>
</dbReference>
<dbReference type="GO" id="GO:0043484">
    <property type="term" value="P:regulation of RNA splicing"/>
    <property type="evidence" value="ECO:0007669"/>
    <property type="project" value="TreeGrafter"/>
</dbReference>
<evidence type="ECO:0000313" key="10">
    <source>
        <dbReference type="Proteomes" id="UP000077266"/>
    </source>
</evidence>
<dbReference type="InParanoid" id="A0A165ZZM5"/>
<evidence type="ECO:0000256" key="7">
    <source>
        <dbReference type="RuleBase" id="RU000304"/>
    </source>
</evidence>